<evidence type="ECO:0000256" key="8">
    <source>
        <dbReference type="SAM" id="MobiDB-lite"/>
    </source>
</evidence>
<keyword evidence="11" id="KW-1185">Reference proteome</keyword>
<evidence type="ECO:0000256" key="1">
    <source>
        <dbReference type="ARBA" id="ARBA00004123"/>
    </source>
</evidence>
<feature type="domain" description="Mediator complex subunit Med12" evidence="9">
    <location>
        <begin position="119"/>
        <end position="182"/>
    </location>
</feature>
<dbReference type="Proteomes" id="UP000683000">
    <property type="component" value="Unassembled WGS sequence"/>
</dbReference>
<dbReference type="GO" id="GO:0016592">
    <property type="term" value="C:mediator complex"/>
    <property type="evidence" value="ECO:0007669"/>
    <property type="project" value="InterPro"/>
</dbReference>
<evidence type="ECO:0000256" key="2">
    <source>
        <dbReference type="ARBA" id="ARBA00010289"/>
    </source>
</evidence>
<feature type="region of interest" description="Disordered" evidence="8">
    <location>
        <begin position="1"/>
        <end position="22"/>
    </location>
</feature>
<feature type="compositionally biased region" description="Basic and acidic residues" evidence="8">
    <location>
        <begin position="1"/>
        <end position="10"/>
    </location>
</feature>
<evidence type="ECO:0000256" key="3">
    <source>
        <dbReference type="ARBA" id="ARBA00019622"/>
    </source>
</evidence>
<keyword evidence="5" id="KW-0804">Transcription</keyword>
<keyword evidence="4" id="KW-0805">Transcription regulation</keyword>
<evidence type="ECO:0000313" key="10">
    <source>
        <dbReference type="EMBL" id="KAG6378366.1"/>
    </source>
</evidence>
<sequence length="1630" mass="181552">MTKNNTKHDNPGGLPIVSDSRPPPWVLPSHQFSPGYLGFYPPYPRQDENVLSETNVKSGFVPSQYVQSEISSVTEALCSRSNAEQDHIFDHGALVQLENIMGEIFARRAENTPPVPPWTFKMPSRVTLNDAKRQAWFADLANDDVPLHKFGKSVPHGAKGHDLLDLLQSNDVAIPRAVWFLRVLGANETVGLRNKPNYSPTQYSIDWTNVVTSYLRKQLAEIALPSAPRLGLNIKQSFKGVLSDSDSRDRWVSRFTYCLRLLQLFYADGLVDRRTFLMWLVQQMVTCNLAQAGFVAHLADEYLDGMLLSRALAKQFADACVAKLSEIRSSAQGQLGELDALLETLLQRICLTIPDSFVSPNSWAAHSSLLTSVLSGAFGDPSLPGDQRRREIHRLLLGNLSDIQRRNDAMLFRNLPPRALERLGSMVVDIQGLNSISCSTDMSKIGFFASHSSDTLPSNFTEKLDTLLTWAVTPLQFGPHRRFVAVTLLSQYCERTARRELSCAILHDYLFDWLDTSEAAADSANLRSISALFGKLVKDSLFDYAAYIQRLVARSEPGISCSEPAQSASKHREFLRWIPLHNIPSSLSHQRKLILYGARARETPEDICEKEIRREIRTVLPLVFGGTPSHPFTSLSALHDNCHTVIHAPRFEQVKVFKEWLLPNYKKLPSSSDKFDESIVLQTYSMVVELLCCTSCYGSLLELSLTVLSQTSHAGVVGAVGEVFHRFATVWTSMNATSNITNALYSAHVVWRNRGMQVRSLLALLVEMDGGRHLDESARALVAADISSFAHALAPEMAMGDTVPLVLPEILLLAEDSKPDSPSILANSLWYKYRTSSDWGWKVWDNTVASLRQVPLMTNDVRKRHVIALQYAQFLLHVDQHLPAGIDEQVLHWFLGTGKGEILALTVEAWDVCAVVLLFLCAHGALPSMTILRGLVYPAWTQLANVTSGQVQSLVTYIQSANTLFECLILRAEPRISSTLANTLLDIHRFYTRRQDAFGELHFGFLAAEMPTLVSIEHNPFVPHHLRNMAKELRVRTCESRQFRFAAYRDLDVVRRVFEQPIQSGSIDETLFEPLVNALKVILSDSSEGTDVNAFLNSGISSVLSPWRLAATAAQLQFGLRQLGRAMANDSTKQAASASLDKMTSVLFHHSIAYEEACFIAEMVKEIDSAVAEKFVNNGMDSLAEILARPSVPLSHENLAGRIDRAGEILRLLSHVMEPFRTKGLVMQLDANCRERLCKGICEILSAIESTFVATSAEASKSLTQNVLFLARLLQFKLGFGGPWTTVVGDQYEMLSSVLFRLALLHASRSSDLDFVAYPLLIDTLYFVIDELHSQSKLNASDLFKCYPSISEHELPTNLPSRYYRQLCTLLPHLPPNDVVTNLVHAHRDASGQLVYGAPVQNRPWEWVENLGEPAVEEDAHRWQEGSFKNTSSLPLELFAARRTGEHIPRPNLIHDSTKHDDHVNNMRLEGDIRSFEDGLSAESIYRRDWRETRLEGHRDGQVDGSASSSSKAEALDEVGLLPVFPTQNRPGSAGAVSRSRRASPASSVKSRRFAHGTASSLRQSPGSTNKMMSTTTVSDAMEEGGTVRSGTVHKRKPNSDDEVEIVEGPLPIKVDAKKSKIVKTRGKKR</sequence>
<reference evidence="10" key="1">
    <citation type="submission" date="2021-03" db="EMBL/GenBank/DDBJ databases">
        <title>Evolutionary innovations through gain and loss of genes in the ectomycorrhizal Boletales.</title>
        <authorList>
            <person name="Wu G."/>
            <person name="Miyauchi S."/>
            <person name="Morin E."/>
            <person name="Yang Z.-L."/>
            <person name="Xu J."/>
            <person name="Martin F.M."/>
        </authorList>
    </citation>
    <scope>NUCLEOTIDE SEQUENCE</scope>
    <source>
        <strain evidence="10">BR01</strain>
    </source>
</reference>
<keyword evidence="6" id="KW-0539">Nucleus</keyword>
<evidence type="ECO:0000256" key="4">
    <source>
        <dbReference type="ARBA" id="ARBA00023015"/>
    </source>
</evidence>
<comment type="subcellular location">
    <subcellularLocation>
        <location evidence="1">Nucleus</location>
    </subcellularLocation>
</comment>
<dbReference type="EMBL" id="JAGFBS010000007">
    <property type="protein sequence ID" value="KAG6378366.1"/>
    <property type="molecule type" value="Genomic_DNA"/>
</dbReference>
<feature type="compositionally biased region" description="Low complexity" evidence="8">
    <location>
        <begin position="1530"/>
        <end position="1549"/>
    </location>
</feature>
<evidence type="ECO:0000256" key="6">
    <source>
        <dbReference type="ARBA" id="ARBA00023242"/>
    </source>
</evidence>
<dbReference type="PANTHER" id="PTHR46567:SF1">
    <property type="entry name" value="MEDIATOR OF RNA POLYMERASE II TRANSCRIPTION SUBUNIT 12"/>
    <property type="match status" value="1"/>
</dbReference>
<comment type="similarity">
    <text evidence="2">Belongs to the Mediator complex subunit 12 family.</text>
</comment>
<dbReference type="OrthoDB" id="20828at2759"/>
<dbReference type="SMART" id="SM01281">
    <property type="entry name" value="Med12"/>
    <property type="match status" value="1"/>
</dbReference>
<accession>A0A8I3ADE3</accession>
<comment type="caution">
    <text evidence="10">The sequence shown here is derived from an EMBL/GenBank/DDBJ whole genome shotgun (WGS) entry which is preliminary data.</text>
</comment>
<evidence type="ECO:0000313" key="11">
    <source>
        <dbReference type="Proteomes" id="UP000683000"/>
    </source>
</evidence>
<protein>
    <recommendedName>
        <fullName evidence="3">Mediator of RNA polymerase II transcription subunit 12</fullName>
    </recommendedName>
    <alternativeName>
        <fullName evidence="7">Mediator complex subunit 12</fullName>
    </alternativeName>
</protein>
<dbReference type="GO" id="GO:0006357">
    <property type="term" value="P:regulation of transcription by RNA polymerase II"/>
    <property type="evidence" value="ECO:0007669"/>
    <property type="project" value="InterPro"/>
</dbReference>
<evidence type="ECO:0000256" key="5">
    <source>
        <dbReference type="ARBA" id="ARBA00023163"/>
    </source>
</evidence>
<gene>
    <name evidence="10" type="ORF">JVT61DRAFT_14091</name>
</gene>
<feature type="region of interest" description="Disordered" evidence="8">
    <location>
        <begin position="1524"/>
        <end position="1630"/>
    </location>
</feature>
<feature type="compositionally biased region" description="Basic residues" evidence="8">
    <location>
        <begin position="1620"/>
        <end position="1630"/>
    </location>
</feature>
<dbReference type="GO" id="GO:0003712">
    <property type="term" value="F:transcription coregulator activity"/>
    <property type="evidence" value="ECO:0007669"/>
    <property type="project" value="InterPro"/>
</dbReference>
<evidence type="ECO:0000259" key="9">
    <source>
        <dbReference type="SMART" id="SM01281"/>
    </source>
</evidence>
<evidence type="ECO:0000256" key="7">
    <source>
        <dbReference type="ARBA" id="ARBA00032010"/>
    </source>
</evidence>
<proteinExistence type="inferred from homology"/>
<organism evidence="10 11">
    <name type="scientific">Boletus reticuloceps</name>
    <dbReference type="NCBI Taxonomy" id="495285"/>
    <lineage>
        <taxon>Eukaryota</taxon>
        <taxon>Fungi</taxon>
        <taxon>Dikarya</taxon>
        <taxon>Basidiomycota</taxon>
        <taxon>Agaricomycotina</taxon>
        <taxon>Agaricomycetes</taxon>
        <taxon>Agaricomycetidae</taxon>
        <taxon>Boletales</taxon>
        <taxon>Boletineae</taxon>
        <taxon>Boletaceae</taxon>
        <taxon>Boletoideae</taxon>
        <taxon>Boletus</taxon>
    </lineage>
</organism>
<dbReference type="PANTHER" id="PTHR46567">
    <property type="entry name" value="MEDIATOR OF RNA POLYMERASE II TRANSCRIPTION SUBUNIT 12"/>
    <property type="match status" value="1"/>
</dbReference>
<feature type="compositionally biased region" description="Polar residues" evidence="8">
    <location>
        <begin position="1558"/>
        <end position="1579"/>
    </location>
</feature>
<dbReference type="InterPro" id="IPR019035">
    <property type="entry name" value="Mediator_Med12"/>
</dbReference>
<dbReference type="Pfam" id="PF09497">
    <property type="entry name" value="Med12"/>
    <property type="match status" value="1"/>
</dbReference>
<name>A0A8I3ADE3_9AGAM</name>